<dbReference type="STRING" id="33033.NW74_06220"/>
<dbReference type="KEGG" id="pmic:NW74_06220"/>
<dbReference type="InterPro" id="IPR024072">
    <property type="entry name" value="DHFR-like_dom_sf"/>
</dbReference>
<dbReference type="EMBL" id="JANDZV010000001">
    <property type="protein sequence ID" value="MCZ7407248.1"/>
    <property type="molecule type" value="Genomic_DNA"/>
</dbReference>
<dbReference type="RefSeq" id="WP_041954502.1">
    <property type="nucleotide sequence ID" value="NZ_CAJPUJ010000061.1"/>
</dbReference>
<name>A0A0B4S348_9FIRM</name>
<evidence type="ECO:0000313" key="8">
    <source>
        <dbReference type="EMBL" id="AIZ36959.1"/>
    </source>
</evidence>
<dbReference type="UniPathway" id="UPA00077">
    <property type="reaction ID" value="UER00158"/>
</dbReference>
<comment type="similarity">
    <text evidence="2">Belongs to the dihydrofolate reductase family.</text>
</comment>
<evidence type="ECO:0000313" key="9">
    <source>
        <dbReference type="EMBL" id="MBF1306961.1"/>
    </source>
</evidence>
<accession>A0A0B4S348</accession>
<dbReference type="OrthoDB" id="9804315at2"/>
<dbReference type="GO" id="GO:0050661">
    <property type="term" value="F:NADP binding"/>
    <property type="evidence" value="ECO:0007669"/>
    <property type="project" value="InterPro"/>
</dbReference>
<evidence type="ECO:0000256" key="2">
    <source>
        <dbReference type="ARBA" id="ARBA00009539"/>
    </source>
</evidence>
<dbReference type="Proteomes" id="UP000758611">
    <property type="component" value="Unassembled WGS sequence"/>
</dbReference>
<dbReference type="SUPFAM" id="SSF53597">
    <property type="entry name" value="Dihydrofolate reductase-like"/>
    <property type="match status" value="1"/>
</dbReference>
<evidence type="ECO:0000259" key="7">
    <source>
        <dbReference type="PROSITE" id="PS51330"/>
    </source>
</evidence>
<dbReference type="EC" id="1.5.1.3" evidence="3"/>
<dbReference type="Gene3D" id="3.40.430.10">
    <property type="entry name" value="Dihydrofolate Reductase, subunit A"/>
    <property type="match status" value="1"/>
</dbReference>
<dbReference type="InterPro" id="IPR001796">
    <property type="entry name" value="DHFR_dom"/>
</dbReference>
<dbReference type="CDD" id="cd00209">
    <property type="entry name" value="DHFR"/>
    <property type="match status" value="1"/>
</dbReference>
<dbReference type="GO" id="GO:0006730">
    <property type="term" value="P:one-carbon metabolic process"/>
    <property type="evidence" value="ECO:0007669"/>
    <property type="project" value="UniProtKB-KW"/>
</dbReference>
<keyword evidence="11" id="KW-1185">Reference proteome</keyword>
<evidence type="ECO:0000313" key="11">
    <source>
        <dbReference type="Proteomes" id="UP000031386"/>
    </source>
</evidence>
<dbReference type="GO" id="GO:0005829">
    <property type="term" value="C:cytosol"/>
    <property type="evidence" value="ECO:0007669"/>
    <property type="project" value="TreeGrafter"/>
</dbReference>
<dbReference type="PRINTS" id="PR00070">
    <property type="entry name" value="DHFR"/>
</dbReference>
<dbReference type="EMBL" id="JABZRE010000011">
    <property type="protein sequence ID" value="MBF1306961.1"/>
    <property type="molecule type" value="Genomic_DNA"/>
</dbReference>
<dbReference type="GO" id="GO:0046655">
    <property type="term" value="P:folic acid metabolic process"/>
    <property type="evidence" value="ECO:0007669"/>
    <property type="project" value="TreeGrafter"/>
</dbReference>
<comment type="pathway">
    <text evidence="1">Cofactor biosynthesis; tetrahydrofolate biosynthesis; 5,6,7,8-tetrahydrofolate from 7,8-dihydrofolate: step 1/1.</text>
</comment>
<dbReference type="PANTHER" id="PTHR48069:SF3">
    <property type="entry name" value="DIHYDROFOLATE REDUCTASE"/>
    <property type="match status" value="1"/>
</dbReference>
<evidence type="ECO:0000256" key="3">
    <source>
        <dbReference type="ARBA" id="ARBA00012856"/>
    </source>
</evidence>
<keyword evidence="5" id="KW-0521">NADP</keyword>
<gene>
    <name evidence="9" type="ORF">HXM94_04190</name>
    <name evidence="10" type="ORF">NND69_02540</name>
    <name evidence="8" type="ORF">NW74_06220</name>
</gene>
<evidence type="ECO:0000256" key="6">
    <source>
        <dbReference type="ARBA" id="ARBA00023002"/>
    </source>
</evidence>
<keyword evidence="4" id="KW-0554">One-carbon metabolism</keyword>
<dbReference type="GO" id="GO:0004146">
    <property type="term" value="F:dihydrofolate reductase activity"/>
    <property type="evidence" value="ECO:0007669"/>
    <property type="project" value="UniProtKB-EC"/>
</dbReference>
<dbReference type="PROSITE" id="PS51330">
    <property type="entry name" value="DHFR_2"/>
    <property type="match status" value="1"/>
</dbReference>
<reference evidence="9" key="2">
    <citation type="submission" date="2020-04" db="EMBL/GenBank/DDBJ databases">
        <title>Deep metagenomics examines the oral microbiome during advanced dental caries in children, revealing novel taxa and co-occurrences with host molecules.</title>
        <authorList>
            <person name="Baker J.L."/>
            <person name="Morton J.T."/>
            <person name="Dinis M."/>
            <person name="Alvarez R."/>
            <person name="Tran N.C."/>
            <person name="Knight R."/>
            <person name="Edlund A."/>
        </authorList>
    </citation>
    <scope>NUCLEOTIDE SEQUENCE</scope>
    <source>
        <strain evidence="9">JCVI_23_bin.11</strain>
    </source>
</reference>
<evidence type="ECO:0000256" key="5">
    <source>
        <dbReference type="ARBA" id="ARBA00022857"/>
    </source>
</evidence>
<dbReference type="GO" id="GO:0046654">
    <property type="term" value="P:tetrahydrofolate biosynthetic process"/>
    <property type="evidence" value="ECO:0007669"/>
    <property type="project" value="UniProtKB-UniPathway"/>
</dbReference>
<dbReference type="PANTHER" id="PTHR48069">
    <property type="entry name" value="DIHYDROFOLATE REDUCTASE"/>
    <property type="match status" value="1"/>
</dbReference>
<evidence type="ECO:0000256" key="4">
    <source>
        <dbReference type="ARBA" id="ARBA00022563"/>
    </source>
</evidence>
<organism evidence="8 11">
    <name type="scientific">Parvimonas micra</name>
    <dbReference type="NCBI Taxonomy" id="33033"/>
    <lineage>
        <taxon>Bacteria</taxon>
        <taxon>Bacillati</taxon>
        <taxon>Bacillota</taxon>
        <taxon>Tissierellia</taxon>
        <taxon>Tissierellales</taxon>
        <taxon>Peptoniphilaceae</taxon>
        <taxon>Parvimonas</taxon>
    </lineage>
</organism>
<dbReference type="Pfam" id="PF00186">
    <property type="entry name" value="DHFR_1"/>
    <property type="match status" value="1"/>
</dbReference>
<keyword evidence="6" id="KW-0560">Oxidoreductase</keyword>
<dbReference type="InterPro" id="IPR012259">
    <property type="entry name" value="DHFR"/>
</dbReference>
<reference evidence="8 11" key="1">
    <citation type="submission" date="2014-10" db="EMBL/GenBank/DDBJ databases">
        <title>Complete genome sequence of Parvimonas micra KCOM 1535 (= ChDC B708).</title>
        <authorList>
            <person name="Kook J.-K."/>
            <person name="Park S.-N."/>
            <person name="Lim Y.K."/>
            <person name="Roh H."/>
        </authorList>
    </citation>
    <scope>NUCLEOTIDE SEQUENCE [LARGE SCALE GENOMIC DNA]</scope>
    <source>
        <strain evidence="8">KCOM 1535</strain>
        <strain evidence="11">KCOM 1535 / ChDC B708</strain>
    </source>
</reference>
<protein>
    <recommendedName>
        <fullName evidence="3">dihydrofolate reductase</fullName>
        <ecNumber evidence="3">1.5.1.3</ecNumber>
    </recommendedName>
</protein>
<dbReference type="Proteomes" id="UP000031386">
    <property type="component" value="Chromosome"/>
</dbReference>
<reference evidence="10" key="3">
    <citation type="submission" date="2022-07" db="EMBL/GenBank/DDBJ databases">
        <title>Parvimonas micra travels from the subgingival sulcus of the human oral cavity to the colorectal adenocarcinoma.</title>
        <authorList>
            <person name="Conde-Perez K."/>
            <person name="Buetas E."/>
            <person name="Aja-Macaya P."/>
            <person name="Martin-De Arribas E."/>
            <person name="Iglesias-Corras I."/>
            <person name="Trigo-Tasende N."/>
            <person name="Nasser-Ali M."/>
            <person name="Estevez L.S."/>
            <person name="Rumbo-Feal S."/>
            <person name="Otero-Alen B."/>
            <person name="Noguera J.F."/>
            <person name="Concha A."/>
            <person name="Pardinas-Lopez S."/>
            <person name="Carda-Dieguez M."/>
            <person name="Gomez-Randulfe I."/>
            <person name="Martinez-Lago N."/>
            <person name="Ladra S."/>
            <person name="Aparicio L.A."/>
            <person name="Bou G."/>
            <person name="Mira A."/>
            <person name="Vallejo J.A."/>
            <person name="Poza M."/>
        </authorList>
    </citation>
    <scope>NUCLEOTIDE SEQUENCE</scope>
    <source>
        <strain evidence="10">PM79KC-AC-4</strain>
    </source>
</reference>
<feature type="domain" description="DHFR" evidence="7">
    <location>
        <begin position="5"/>
        <end position="165"/>
    </location>
</feature>
<evidence type="ECO:0000313" key="10">
    <source>
        <dbReference type="EMBL" id="MCZ7407248.1"/>
    </source>
</evidence>
<evidence type="ECO:0000256" key="1">
    <source>
        <dbReference type="ARBA" id="ARBA00004903"/>
    </source>
</evidence>
<dbReference type="EMBL" id="CP009761">
    <property type="protein sequence ID" value="AIZ36959.1"/>
    <property type="molecule type" value="Genomic_DNA"/>
</dbReference>
<dbReference type="GO" id="GO:0046452">
    <property type="term" value="P:dihydrofolate metabolic process"/>
    <property type="evidence" value="ECO:0007669"/>
    <property type="project" value="TreeGrafter"/>
</dbReference>
<dbReference type="AlphaFoldDB" id="A0A0B4S348"/>
<dbReference type="Proteomes" id="UP001141458">
    <property type="component" value="Unassembled WGS sequence"/>
</dbReference>
<sequence>MILENLYLIVAITEKTNAIGKDNNLLYFLKEDMNFFKEKTCGNSIICGRKTFEGFKIKPLPKRKNIVLTKSDFSFEGVRRFKNIEDLINFVKENPKEKFFVCGGMSIYEQLIDFCSRMYITKYEEKEAVEADSHFPKIDEKVWKVVEKIDGKSENPKLTFYTYERI</sequence>
<proteinExistence type="inferred from homology"/>